<dbReference type="PRINTS" id="PR00205">
    <property type="entry name" value="CADHERIN"/>
</dbReference>
<sequence>MVELKSNSPPDTLSSYLERFQYNLISSNGFLGMGPNEGRIVHLGRSARQVRSRPVEVLSSPERLQSSAADAFGNPEQMQSRAVDTRVTFEIPEGEPKGTRVGKIPTKPGFTYRWGQFCGIHTKFNEAPKEFVLDPKSGEIATNQALDREILTNDRYDLVVLSSQPTYPIEVRIFVTDVNDNSPEFPESSIGISFSESAVAGTRSLLDVATDRDSGKFGVSDNYRIVAGNENNKFRLVVTTNPSGDSSYLHLETTGKLDRETQGVYALNISAQDGGNPPRFGYLQVNVTVLDVNDNPPIFDHSDYIVSLNESAPPGTPVLRVTATDNDLGDNAKVTYYLDDDVVQFGVDPETGAVSTTEPLNCPIQNCQVQKSGAGCPKSCVFTVFARDHGIPRQDGRTYVTVNLLDANDHSPVIKFRYFPPTASFATVDENAGNGSVVAAVSVVDQDEGLNGETTVRILAGNERNHFRLDSTPSFDIVRVSGVLDREEISVYNLTVAATDKGNPPRTATAFLVIHVNDVNDHEPVFEKTEYGAVLSELAPPGTFVAAVAASDEDSGVNAQVHYACLSGNENGWFEVQQDTGLVTTKSALDRELQGTVELNISAMDGGPNPRYLERFQYNLISSKEFLGMGPNEARIVHLGRSARQIHSRPVEVLSSPERLQSSSADAFGNPEQMQSRAVDTRVTFEIPEGEPKGTRVGKIPTKPGFTYRWGQFCGIHTKFNEAPKEFVLDPKSGEIATNQALDREILTNDRYDLVVLSSQPTYPIEVRIFVTDVNDNSPEFPESSIGISFSESAVAGTRSLLDVATDRDSGKFGVSDNYRIVAGNENNKFRLVVTTNPSGDSSYLHLETTGKLDRETQGVYALNISAQDGGNPPRFGYLQVNVTVLDVNDNPPIFDHSDYIVSLNESAPPGTPVLRVTATDNDLRDNAKVTYYLDDDVVQFGVDPETGAVSTTEPLNCPIQNCQVQKSGAGCSKSCVFTVFARDHGIPRQDGRTYVTVNLLDANDHSPVIKFRYFPPTASFATVDENAGNGSVVAAVSVMDQDEGLNGETTVRILAGNERNHFRLDSTPSFDIVRVSGVLDREEISVYNLTVAATDKGNPPRIATAFLVIHVNDVNDHEPVFEKTEYGAVLSELAPPGTFVAAAAASDEDSGVNAQVHYACLSGNENGWFEVQQDTGLVTTKSALDRELQGTVELNISAMDGGPNPRWAFTQLKITILDENDQAPQFSQDNIDVALSEDAPPGNLVAMLTAVDKDQGTNGSVSYLLHSGLDDAFQLDGLTGQLTTKRRLDREKVSNYTIRVVARDQGNPPHSSTATVQLQVLDENDNSPEFYPKYYFAPVSEDLAPGAIIVRVRAVDRDDGVNALVTYHLEEPTQEDFFAIDPNSGGLTLKKLFPKSLENYVEELSFESYGYEFRIVEDPDDAASFKSRKVGAVSVRNSAATYTIVYGDPHGIFRIDGNTGNVATARKVDRELQSTYTLNVVARHGLSYGNATVKISVADLNDHQPDFVRAKEEISLDENAAVSQEVYFARARDLDAGENGRISYKLSYNPGEVFRIATATGALYLNRPISAEPGSDLVVAITATDSGSPQLSATMRLRVTVADVNDHTPAFDHTSYETSLSELTKVNERFFAVAASDPDLADNGRISYTISDGDAEGVFGIFPDGFLFLRKALDRENRDYYALEVTATDLGECARSSTVPVVVHVVDENDNAPRFTNKTFAMEVGENQPVGTFVGKLTATDKDIGKTRRVFDREELVRHGDGAFVALDVTVMDNGTPRLKDKVKVVVKVTDENDNAPRFLRTPYKVQVSEGSATGAQILRLFAQDADEGLNGDVYYSILGGNDDGKFEIEETTGQIVLSGQLDRETTSKYTLIVQARDEGLVQLSTTTSVEVQVLDENDNAPKFAQTTTKISVSESTKAGTELIRFKATDGDLGVNSEVSYSITWGNRKDVFFIDKSSGSLFLHKPLDYEDVPSYVLNITAMDNGSPRLYSSILFSVAVEDANDNPPSFPSTAIVRQLKEGISVRTPVVTVTASDPDSGLNGNITYSISNQDPDDSNRHFGINPITGVIHTLRAIDRETIDYFRLTVVATDMAEPPSSRLSAEKLVTVIVEDINDNLPIFVSINAAILSIRDIDRPSITVTTVYARDIDSATNGLVTYELLSDPSDAFALDQSSGVLRLRIPLTNPEPTYRLSVKATDEAVQSERRSSEAYITIITERDVTGPKFDSSGFSGSVFENEPPGTSILTVAISANIDVEYYITNVTGNGAQVDRLFEIDTKLGVLSTAVELDREAGIDTYVVEVYAVVIGAGGAKTSKTKVEITVLDKNDSPPSFASAPLHYTVSEEFGPGQTVSTIRAEDPDTIGQLEYKILGGDDGKFGLDSDSGVLKLTDSLDRETKDVYRLSVRCSDGQQYTDTVVTIEVSDSNDNPPVFLEQAYSFDIPENAMRGFRVGQIQAADADLGANAQLTFTVISDWANDVFSLNPQTGVFTLTSKLDYEEVQHYILVVQAQDSGIHPLSSTLTVYCNVLDLNDNSPIFDPMSYSNDVFENITIGSEIVTVSATDLDSGENGKIAYNITGGDPNNDFRIAQNGTITTIRHLDRETISLYNLIVTATDQAMEPQKRLYSTVQVTVIVKDVNDMAPEFVTPNETAVIENIAKNSMVMAIKAIDKDEGRNGYIEYSLSQNPVFSLGSVDGVLRVSGPIDRELRNNYTVMVTARDRGEPPKSANMSLLVRILDENDNSPIFDPKQYSATVAENASIGAMVLRVSATDVDDGLNGRVRYSISHGDTNRDFSIAEDTGIVRVAKNLNFERTSRYVLTVKGEDCAGDVSEGVVRSDTAIITILVSDINDNPPTFLDSPYLAYVTENVVPPNGGYVITVRAYDADTPPFNNLVRYFIKEGDTDIFRINASTGDISLLRALDREAQDEYVLSLVAMDTGSPPLTGTGTLRIVVQDVNDHSPEFKRQSYQTSIKENSPIGSWVLTIAATDRDIGLNGQIRYSFKVDQDTGVITTSTPLDRETTASYFLTLIAQDCSLTEPRAAAVNLTIDVLDENDNSPVFAFSKYEVYISDQTRAADFVFGARATDEDSGMFSTIFYTLIGEHAQNFTIDTKTGVIRALYDLQRSSTRMFNLEIEARDGGRPPRKTSTELKVHLKPGDLFPRWSSPGKTNFILSENVEAGKVFARFKATSPKNGPSGDVKYAIAGGNVGESLKIDRNSGEIQIWGNGLDYETAQTYRVWIEAQDSDLPPLRSVLSLTINVTDFNDNPPVMKSQLYNATLMDDFEGAFEIDANTGEIYTQSKLDRESVASYELTVVAEDQGVPQLTGTTTVLVTVLDKNDNPPRFTRLFSVNVTENAEIGSFVIKVTSSDLDLGENANATYSFVENPGEKFKIDAISGNVTVIGHLDREQQDEYLLKVAAVDDAWRSETPLTITIQDQNDNAPEFEHSYYSFNFPELQRSVVSVGQVLATDRDKQGPNSVISYSLQQPSDLFSVDPASGEIMSKQSIRWTRSNALVRSIKHINADLLYSIDFTTICINMNTASVQDLPDLNPCCSSANDFEQRDFLVPVPEDAPPGQKLLQLVAKDEFDVGVNAEVEYSIASGNSSGKFTVDRVDGWISLKEKVRGAGQVYTMRVRAMDKGIPPQADTVSVTMVVTGDNQFPPVFNSLSYQVIVPENEPLGTVIVHINATDEDSGPNGLLRYKIAAGNNRADFGIDEVTGAVSILRPLDFDTINRYELSVVARDLGFVSKRASAGLVITLTDVNDNSPEFERVVYEAFLKENRPEGELLCQVVAKDRDSPRNAIIVYSIAEGPDKDFFFIDAKSGKITSKLSFDYEEKSEYSLKIVAANPDSSMFGETHVNVHIVGVNEFYPKFVQSAFHFDVSESTEIGTVIGTVLATDQDSGEDGRVYYLLVETQNRVILTVMAKNAGGIRGNDTDEAQVIVTVQDGNDPPEFLQLIYRAEVSEAAPIGTKVSSVKAVDKDVRYQNNQFSYSIMGGNVDQAFKIDPQSGDIQTARALDRETISGYSLTVGAIDTGFPPQTGTATVQIEVLDVNDNGPIFDPPQVVGRVMENEPPRTKVMVLSAKDPDLPPNGAPFTYTLVGGKERDFVQIDKRSGSVITTRKIDREVTPELHLVVEVEDSGTPSKRSQHSVKIVVLDENDSESTPRSVHLVVRTFRGLFPSGVVAKVQPNDPDITGDYKCKILQKPASPEVLRILHGCDLELVDAQATSTSRGYSLTVSGHDGKHQAVISTVTYVNIFGLGSIHNKISGERSGYRGNQCETLSDSCRPNPCLHGGLCQNLMPGYNCSCTDGRYGRHCEKSTWGFAELSFMAFPTLDAVTNDITITFATTKPDSLLLYNFGLQTMGRSDFVALELVQGRAVFSFGGARSAIISITATGRNGRALADGNWHRITATRNGKVVSLNVGSCGENGDLCEDCRPGDGGCYTENSGDTGTLNFNNQPLLIGGLNSPDPVLERPGQVRSDDFVGCLQGVSINGRALNLSRPLQAEGVVNKCVRSLNCAKSPAAIDSCAGNSIKATSSDITLLDCMRQVLGNASTVGLTLALESISLRDGSFVELPITKKHKRMQLLENMYMGSTLWSHQRARRASSSVSDPSDRSARSSALTPDKTLSFLFRTVKDSGLLLYATSNRHFTSVEIVKGRLLYISKTSSIVNMTDNDRYVNDGAWHNLTLHIRLRSLQVIFDGNRLGEELDSAGVHDFLDPYLTYLSLGGAQRAFYYVNASFPQFFHGCLSNFTINREIQPFDGSGSVFSEIIQKGDVVAGCNGILGAGNAAIQDPLSIGITLVIVFFVVLLVAILVSFVVFRLRKQYKEKTGSPNGSNNIHSKQNGGHSLGTVGKFFYSFPSKYGLMDFLISAANDGVLSRNLHSMGSSMTYHTDGDVIRGIGCDVIRGPELLPKKFKERDIHQGNDLPRPQRPDIIEREVVTKSPPMRDDLHPSLPPSANHGHNYASNDMGGDMPEHYDLENASSIAPSDIDIVYHYKGFREGGGVRKFKATPTGYHQKHGPANTQAQHRHSPHHPSGFVPRAPPVATPTARGHQSTPLARLSPSSEMSAQQPRILTLQDISGKPLQSALLATTSSSGGVGKDALHSNSERSLNSPVMSQLSGRSSSSPVAETHNSSTSTDESGNDSFTCSEIEYDNASLPGDDKYKPNEKQSGCGSKSNIPPPSCDGFDSSYRGSMSTLVASDDELGGPLYRAGTGSPPSTALGWDYLLNWGPNFESLAGVFKDIAELPDTMNSRVPNSLRLTNNNKPSEEYV</sequence>
<keyword evidence="11 20" id="KW-0472">Membrane</keyword>
<dbReference type="InterPro" id="IPR001881">
    <property type="entry name" value="EGF-like_Ca-bd_dom"/>
</dbReference>
<name>N6UFF5_DENPD</name>
<dbReference type="EMBL" id="KB740724">
    <property type="protein sequence ID" value="ENN79361.1"/>
    <property type="molecule type" value="Genomic_DNA"/>
</dbReference>
<dbReference type="FunFam" id="2.60.40.60:FF:000080">
    <property type="entry name" value="FAT atypical cadherin 1"/>
    <property type="match status" value="1"/>
</dbReference>
<dbReference type="FunFam" id="2.60.40.60:FF:000154">
    <property type="entry name" value="FAT atypical cadherin 4"/>
    <property type="match status" value="1"/>
</dbReference>
<dbReference type="PROSITE" id="PS00022">
    <property type="entry name" value="EGF_1"/>
    <property type="match status" value="1"/>
</dbReference>
<keyword evidence="7" id="KW-0677">Repeat</keyword>
<feature type="compositionally biased region" description="Polar residues" evidence="19">
    <location>
        <begin position="5256"/>
        <end position="5271"/>
    </location>
</feature>
<dbReference type="PROSITE" id="PS50268">
    <property type="entry name" value="CADHERIN_2"/>
    <property type="match status" value="37"/>
</dbReference>
<evidence type="ECO:0000256" key="13">
    <source>
        <dbReference type="ARBA" id="ARBA00023180"/>
    </source>
</evidence>
<evidence type="ECO:0000256" key="4">
    <source>
        <dbReference type="ARBA" id="ARBA00022553"/>
    </source>
</evidence>
<evidence type="ECO:0000256" key="11">
    <source>
        <dbReference type="ARBA" id="ARBA00023136"/>
    </source>
</evidence>
<feature type="compositionally biased region" description="Basic and acidic residues" evidence="19">
    <location>
        <begin position="4945"/>
        <end position="4955"/>
    </location>
</feature>
<keyword evidence="13" id="KW-0325">Glycoprotein</keyword>
<keyword evidence="6" id="KW-0732">Signal</keyword>
<dbReference type="GO" id="GO:0120036">
    <property type="term" value="P:plasma membrane bounded cell projection organization"/>
    <property type="evidence" value="ECO:0007669"/>
    <property type="project" value="UniProtKB-ARBA"/>
</dbReference>
<dbReference type="Gene3D" id="2.60.40.60">
    <property type="entry name" value="Cadherins"/>
    <property type="match status" value="40"/>
</dbReference>
<dbReference type="InterPro" id="IPR002126">
    <property type="entry name" value="Cadherin-like_dom"/>
</dbReference>
<dbReference type="FunFam" id="2.10.25.10:FF:000594">
    <property type="entry name" value="cadherin-related tumor suppressor"/>
    <property type="match status" value="1"/>
</dbReference>
<dbReference type="GO" id="GO:0016327">
    <property type="term" value="C:apicolateral plasma membrane"/>
    <property type="evidence" value="ECO:0007669"/>
    <property type="project" value="UniProtKB-ARBA"/>
</dbReference>
<dbReference type="FunFam" id="2.60.40.60:FF:000092">
    <property type="entry name" value="Protocadherin 8"/>
    <property type="match status" value="1"/>
</dbReference>
<dbReference type="Gene3D" id="2.60.120.200">
    <property type="match status" value="2"/>
</dbReference>
<keyword evidence="8 17" id="KW-0106">Calcium</keyword>
<comment type="caution">
    <text evidence="18">Lacks conserved residue(s) required for the propagation of feature annotation.</text>
</comment>
<dbReference type="SMART" id="SM00282">
    <property type="entry name" value="LamG"/>
    <property type="match status" value="2"/>
</dbReference>
<keyword evidence="9" id="KW-0130">Cell adhesion</keyword>
<dbReference type="FunFam" id="2.60.40.60:FF:000134">
    <property type="entry name" value="protocadherin Fat 4"/>
    <property type="match status" value="1"/>
</dbReference>
<dbReference type="FunFam" id="2.60.40.60:FF:000024">
    <property type="entry name" value="FAT atypical cadherin 3"/>
    <property type="match status" value="2"/>
</dbReference>
<dbReference type="FunFam" id="2.60.40.60:FF:000181">
    <property type="entry name" value="Predicted protein"/>
    <property type="match status" value="1"/>
</dbReference>
<feature type="compositionally biased region" description="Polar residues" evidence="19">
    <location>
        <begin position="5056"/>
        <end position="5075"/>
    </location>
</feature>
<dbReference type="FunFam" id="2.60.40.60:FF:000029">
    <property type="entry name" value="Cadherin EGF LAG seven-pass G-type receptor 3"/>
    <property type="match status" value="1"/>
</dbReference>
<dbReference type="FunFam" id="2.60.40.60:FF:000108">
    <property type="entry name" value="FAT atypical cadherin 4"/>
    <property type="match status" value="2"/>
</dbReference>
<dbReference type="GO" id="GO:0048589">
    <property type="term" value="P:developmental growth"/>
    <property type="evidence" value="ECO:0007669"/>
    <property type="project" value="UniProtKB-ARBA"/>
</dbReference>
<evidence type="ECO:0000256" key="6">
    <source>
        <dbReference type="ARBA" id="ARBA00022729"/>
    </source>
</evidence>
<feature type="disulfide bond" evidence="18">
    <location>
        <begin position="4308"/>
        <end position="4317"/>
    </location>
</feature>
<dbReference type="InterPro" id="IPR000152">
    <property type="entry name" value="EGF-type_Asp/Asn_hydroxyl_site"/>
</dbReference>
<dbReference type="GO" id="GO:0030182">
    <property type="term" value="P:neuron differentiation"/>
    <property type="evidence" value="ECO:0007669"/>
    <property type="project" value="UniProtKB-ARBA"/>
</dbReference>
<evidence type="ECO:0000313" key="21">
    <source>
        <dbReference type="EMBL" id="ENN79361.1"/>
    </source>
</evidence>
<dbReference type="GO" id="GO:0051239">
    <property type="term" value="P:regulation of multicellular organismal process"/>
    <property type="evidence" value="ECO:0007669"/>
    <property type="project" value="UniProtKB-ARBA"/>
</dbReference>
<dbReference type="Pfam" id="PF25374">
    <property type="entry name" value="Cadherin_FAT4_N"/>
    <property type="match status" value="2"/>
</dbReference>
<keyword evidence="12 18" id="KW-1015">Disulfide bond</keyword>
<dbReference type="GO" id="GO:0042067">
    <property type="term" value="P:establishment of ommatidial planar polarity"/>
    <property type="evidence" value="ECO:0007669"/>
    <property type="project" value="UniProtKB-ARBA"/>
</dbReference>
<accession>N6UFF5</accession>
<dbReference type="HOGENOM" id="CLU_000042_1_0_1"/>
<dbReference type="GO" id="GO:0007560">
    <property type="term" value="P:imaginal disc morphogenesis"/>
    <property type="evidence" value="ECO:0007669"/>
    <property type="project" value="UniProtKB-ARBA"/>
</dbReference>
<dbReference type="GO" id="GO:0035332">
    <property type="term" value="P:positive regulation of hippo signaling"/>
    <property type="evidence" value="ECO:0007669"/>
    <property type="project" value="UniProtKB-ARBA"/>
</dbReference>
<dbReference type="CDD" id="cd00054">
    <property type="entry name" value="EGF_CA"/>
    <property type="match status" value="1"/>
</dbReference>
<feature type="non-terminal residue" evidence="21">
    <location>
        <position position="1"/>
    </location>
</feature>
<dbReference type="SMART" id="SM00179">
    <property type="entry name" value="EGF_CA"/>
    <property type="match status" value="1"/>
</dbReference>
<dbReference type="FunFam" id="2.60.40.60:FF:000020">
    <property type="entry name" value="Dachsous cadherin-related 1b"/>
    <property type="match status" value="3"/>
</dbReference>
<keyword evidence="4" id="KW-0597">Phosphoprotein</keyword>
<dbReference type="SMART" id="SM00181">
    <property type="entry name" value="EGF"/>
    <property type="match status" value="1"/>
</dbReference>
<feature type="region of interest" description="Disordered" evidence="19">
    <location>
        <begin position="5009"/>
        <end position="5075"/>
    </location>
</feature>
<evidence type="ECO:0000256" key="17">
    <source>
        <dbReference type="PROSITE-ProRule" id="PRU00043"/>
    </source>
</evidence>
<dbReference type="PANTHER" id="PTHR24026">
    <property type="entry name" value="FAT ATYPICAL CADHERIN-RELATED"/>
    <property type="match status" value="1"/>
</dbReference>
<evidence type="ECO:0000256" key="2">
    <source>
        <dbReference type="ARBA" id="ARBA00022475"/>
    </source>
</evidence>
<dbReference type="InterPro" id="IPR013320">
    <property type="entry name" value="ConA-like_dom_sf"/>
</dbReference>
<evidence type="ECO:0000256" key="5">
    <source>
        <dbReference type="ARBA" id="ARBA00022692"/>
    </source>
</evidence>
<dbReference type="FunFam" id="2.60.40.60:FF:000321">
    <property type="entry name" value="Cadherin-related tumor suppressor"/>
    <property type="match status" value="2"/>
</dbReference>
<evidence type="ECO:0000256" key="14">
    <source>
        <dbReference type="ARBA" id="ARBA00062150"/>
    </source>
</evidence>
<evidence type="ECO:0000256" key="20">
    <source>
        <dbReference type="SAM" id="Phobius"/>
    </source>
</evidence>
<evidence type="ECO:0000256" key="15">
    <source>
        <dbReference type="ARBA" id="ARBA00072299"/>
    </source>
</evidence>
<dbReference type="GO" id="GO:0016477">
    <property type="term" value="P:cell migration"/>
    <property type="evidence" value="ECO:0007669"/>
    <property type="project" value="UniProtKB-ARBA"/>
</dbReference>
<dbReference type="FunFam" id="2.60.40.60:FF:000007">
    <property type="entry name" value="Protocadherin alpha 2"/>
    <property type="match status" value="2"/>
</dbReference>
<dbReference type="PROSITE" id="PS50025">
    <property type="entry name" value="LAM_G_DOMAIN"/>
    <property type="match status" value="2"/>
</dbReference>
<evidence type="ECO:0000256" key="7">
    <source>
        <dbReference type="ARBA" id="ARBA00022737"/>
    </source>
</evidence>
<dbReference type="OMA" id="AGGMRKY"/>
<reference evidence="21" key="1">
    <citation type="journal article" date="2013" name="Genome Biol.">
        <title>Draft genome of the mountain pine beetle, Dendroctonus ponderosae Hopkins, a major forest pest.</title>
        <authorList>
            <person name="Keeling C.I."/>
            <person name="Yuen M.M."/>
            <person name="Liao N.Y."/>
            <person name="Docking T.R."/>
            <person name="Chan S.K."/>
            <person name="Taylor G.A."/>
            <person name="Palmquist D.L."/>
            <person name="Jackman S.D."/>
            <person name="Nguyen A."/>
            <person name="Li M."/>
            <person name="Henderson H."/>
            <person name="Janes J.K."/>
            <person name="Zhao Y."/>
            <person name="Pandoh P."/>
            <person name="Moore R."/>
            <person name="Sperling F.A."/>
            <person name="Huber D.P."/>
            <person name="Birol I."/>
            <person name="Jones S.J."/>
            <person name="Bohlmann J."/>
        </authorList>
    </citation>
    <scope>NUCLEOTIDE SEQUENCE</scope>
</reference>
<evidence type="ECO:0000256" key="19">
    <source>
        <dbReference type="SAM" id="MobiDB-lite"/>
    </source>
</evidence>
<dbReference type="PANTHER" id="PTHR24026:SF137">
    <property type="entry name" value="CADHERIN-RELATED TUMOR SUPPRESSOR"/>
    <property type="match status" value="1"/>
</dbReference>
<keyword evidence="5 20" id="KW-0812">Transmembrane</keyword>
<dbReference type="InterPro" id="IPR015919">
    <property type="entry name" value="Cadherin-like_sf"/>
</dbReference>
<evidence type="ECO:0000256" key="18">
    <source>
        <dbReference type="PROSITE-ProRule" id="PRU00076"/>
    </source>
</evidence>
<evidence type="ECO:0000256" key="3">
    <source>
        <dbReference type="ARBA" id="ARBA00022536"/>
    </source>
</evidence>
<dbReference type="InterPro" id="IPR020894">
    <property type="entry name" value="Cadherin_CS"/>
</dbReference>
<evidence type="ECO:0000256" key="10">
    <source>
        <dbReference type="ARBA" id="ARBA00022989"/>
    </source>
</evidence>
<dbReference type="FunFam" id="2.60.40.60:FF:000039">
    <property type="entry name" value="FAT atypical cadherin 3"/>
    <property type="match status" value="3"/>
</dbReference>
<gene>
    <name evidence="21" type="ORF">YQE_04187</name>
</gene>
<dbReference type="OrthoDB" id="6252479at2759"/>
<dbReference type="SUPFAM" id="SSF49899">
    <property type="entry name" value="Concanavalin A-like lectins/glucanases"/>
    <property type="match status" value="2"/>
</dbReference>
<feature type="region of interest" description="Disordered" evidence="19">
    <location>
        <begin position="4945"/>
        <end position="4983"/>
    </location>
</feature>
<evidence type="ECO:0000256" key="1">
    <source>
        <dbReference type="ARBA" id="ARBA00004251"/>
    </source>
</evidence>
<dbReference type="GO" id="GO:0007424">
    <property type="term" value="P:open tracheal system development"/>
    <property type="evidence" value="ECO:0007669"/>
    <property type="project" value="UniProtKB-ARBA"/>
</dbReference>
<dbReference type="PROSITE" id="PS00010">
    <property type="entry name" value="ASX_HYDROXYL"/>
    <property type="match status" value="1"/>
</dbReference>
<dbReference type="FunFam" id="2.60.40.60:FF:000143">
    <property type="entry name" value="FAT atypical cadherin 4"/>
    <property type="match status" value="2"/>
</dbReference>
<comment type="subunit">
    <text evidence="14">Heterophilic interaction with FAT4; this interaction affects their respective protein levels.</text>
</comment>
<dbReference type="InterPro" id="IPR000742">
    <property type="entry name" value="EGF"/>
</dbReference>
<feature type="region of interest" description="Disordered" evidence="19">
    <location>
        <begin position="5097"/>
        <end position="5195"/>
    </location>
</feature>
<dbReference type="PROSITE" id="PS00232">
    <property type="entry name" value="CADHERIN_1"/>
    <property type="match status" value="19"/>
</dbReference>
<dbReference type="InterPro" id="IPR001791">
    <property type="entry name" value="Laminin_G"/>
</dbReference>
<dbReference type="FunFam" id="2.60.40.60:FF:000032">
    <property type="entry name" value="FAT atypical cadherin 1"/>
    <property type="match status" value="1"/>
</dbReference>
<dbReference type="CDD" id="cd00110">
    <property type="entry name" value="LamG"/>
    <property type="match status" value="2"/>
</dbReference>
<dbReference type="FunFam" id="2.60.40.60:FF:000116">
    <property type="entry name" value="Dachsous cadherin-related 2"/>
    <property type="match status" value="2"/>
</dbReference>
<dbReference type="FunFam" id="2.60.40.60:FF:000037">
    <property type="entry name" value="FAT atypical cadherin 1"/>
    <property type="match status" value="1"/>
</dbReference>
<dbReference type="GO" id="GO:0050793">
    <property type="term" value="P:regulation of developmental process"/>
    <property type="evidence" value="ECO:0007669"/>
    <property type="project" value="UniProtKB-ARBA"/>
</dbReference>
<feature type="transmembrane region" description="Helical" evidence="20">
    <location>
        <begin position="4800"/>
        <end position="4823"/>
    </location>
</feature>
<evidence type="ECO:0000256" key="12">
    <source>
        <dbReference type="ARBA" id="ARBA00023157"/>
    </source>
</evidence>
<dbReference type="PROSITE" id="PS50026">
    <property type="entry name" value="EGF_3"/>
    <property type="match status" value="1"/>
</dbReference>
<dbReference type="CDD" id="cd11304">
    <property type="entry name" value="Cadherin_repeat"/>
    <property type="match status" value="36"/>
</dbReference>
<feature type="compositionally biased region" description="Polar residues" evidence="19">
    <location>
        <begin position="5174"/>
        <end position="5183"/>
    </location>
</feature>
<feature type="compositionally biased region" description="Polar residues" evidence="19">
    <location>
        <begin position="5113"/>
        <end position="5153"/>
    </location>
</feature>
<dbReference type="SUPFAM" id="SSF49313">
    <property type="entry name" value="Cadherin-like"/>
    <property type="match status" value="39"/>
</dbReference>
<dbReference type="SMART" id="SM00112">
    <property type="entry name" value="CA"/>
    <property type="match status" value="37"/>
</dbReference>
<dbReference type="Pfam" id="PF00054">
    <property type="entry name" value="Laminin_G_1"/>
    <property type="match status" value="1"/>
</dbReference>
<evidence type="ECO:0000256" key="8">
    <source>
        <dbReference type="ARBA" id="ARBA00022837"/>
    </source>
</evidence>
<proteinExistence type="predicted"/>
<protein>
    <recommendedName>
        <fullName evidence="15">Protocadherin-16</fullName>
    </recommendedName>
    <alternativeName>
        <fullName evidence="16">Protein dachsous homolog 1</fullName>
    </alternativeName>
</protein>
<dbReference type="GO" id="GO:0005509">
    <property type="term" value="F:calcium ion binding"/>
    <property type="evidence" value="ECO:0007669"/>
    <property type="project" value="UniProtKB-UniRule"/>
</dbReference>
<dbReference type="GO" id="GO:0090251">
    <property type="term" value="P:protein localization involved in establishment of planar polarity"/>
    <property type="evidence" value="ECO:0007669"/>
    <property type="project" value="UniProtKB-ARBA"/>
</dbReference>
<organism evidence="21">
    <name type="scientific">Dendroctonus ponderosae</name>
    <name type="common">Mountain pine beetle</name>
    <dbReference type="NCBI Taxonomy" id="77166"/>
    <lineage>
        <taxon>Eukaryota</taxon>
        <taxon>Metazoa</taxon>
        <taxon>Ecdysozoa</taxon>
        <taxon>Arthropoda</taxon>
        <taxon>Hexapoda</taxon>
        <taxon>Insecta</taxon>
        <taxon>Pterygota</taxon>
        <taxon>Neoptera</taxon>
        <taxon>Endopterygota</taxon>
        <taxon>Coleoptera</taxon>
        <taxon>Polyphaga</taxon>
        <taxon>Cucujiformia</taxon>
        <taxon>Curculionidae</taxon>
        <taxon>Scolytinae</taxon>
        <taxon>Dendroctonus</taxon>
    </lineage>
</organism>
<comment type="subcellular location">
    <subcellularLocation>
        <location evidence="1">Cell membrane</location>
        <topology evidence="1">Single-pass type I membrane protein</topology>
    </subcellularLocation>
</comment>
<evidence type="ECO:0000256" key="9">
    <source>
        <dbReference type="ARBA" id="ARBA00022889"/>
    </source>
</evidence>
<dbReference type="FunFam" id="2.60.40.60:FF:000035">
    <property type="entry name" value="Protocadherin Fat 3"/>
    <property type="match status" value="1"/>
</dbReference>
<dbReference type="FunFam" id="2.60.40.60:FF:000033">
    <property type="entry name" value="FAT atypical cadherin 1"/>
    <property type="match status" value="2"/>
</dbReference>
<dbReference type="GO" id="GO:0007157">
    <property type="term" value="P:heterophilic cell-cell adhesion via plasma membrane cell adhesion molecules"/>
    <property type="evidence" value="ECO:0007669"/>
    <property type="project" value="UniProtKB-ARBA"/>
</dbReference>
<dbReference type="FunFam" id="2.60.40.60:FF:000118">
    <property type="entry name" value="protocadherin Fat 4"/>
    <property type="match status" value="1"/>
</dbReference>
<dbReference type="GO" id="GO:0007156">
    <property type="term" value="P:homophilic cell adhesion via plasma membrane adhesion molecules"/>
    <property type="evidence" value="ECO:0007669"/>
    <property type="project" value="InterPro"/>
</dbReference>
<keyword evidence="10 20" id="KW-1133">Transmembrane helix</keyword>
<dbReference type="GO" id="GO:0030855">
    <property type="term" value="P:epithelial cell differentiation"/>
    <property type="evidence" value="ECO:0007669"/>
    <property type="project" value="UniProtKB-ARBA"/>
</dbReference>
<keyword evidence="3 18" id="KW-0245">EGF-like domain</keyword>
<dbReference type="FunFam" id="2.60.40.60:FF:000101">
    <property type="entry name" value="FAT atypical cadherin 4"/>
    <property type="match status" value="1"/>
</dbReference>
<evidence type="ECO:0000256" key="16">
    <source>
        <dbReference type="ARBA" id="ARBA00079083"/>
    </source>
</evidence>
<dbReference type="Pfam" id="PF02210">
    <property type="entry name" value="Laminin_G_2"/>
    <property type="match status" value="1"/>
</dbReference>
<keyword evidence="2" id="KW-1003">Cell membrane</keyword>
<dbReference type="FunFam" id="2.60.40.60:FF:000081">
    <property type="entry name" value="protocadherin Fat 4"/>
    <property type="match status" value="1"/>
</dbReference>
<feature type="region of interest" description="Disordered" evidence="19">
    <location>
        <begin position="5256"/>
        <end position="5277"/>
    </location>
</feature>
<dbReference type="Pfam" id="PF00028">
    <property type="entry name" value="Cadherin"/>
    <property type="match status" value="34"/>
</dbReference>
<dbReference type="Gene3D" id="2.10.25.10">
    <property type="entry name" value="Laminin"/>
    <property type="match status" value="1"/>
</dbReference>